<feature type="region of interest" description="Disordered" evidence="12">
    <location>
        <begin position="1155"/>
        <end position="1176"/>
    </location>
</feature>
<dbReference type="InterPro" id="IPR036390">
    <property type="entry name" value="WH_DNA-bd_sf"/>
</dbReference>
<feature type="compositionally biased region" description="Pro residues" evidence="12">
    <location>
        <begin position="306"/>
        <end position="319"/>
    </location>
</feature>
<evidence type="ECO:0000256" key="1">
    <source>
        <dbReference type="ARBA" id="ARBA00004123"/>
    </source>
</evidence>
<dbReference type="PROSITE" id="PS51194">
    <property type="entry name" value="HELICASE_CTER"/>
    <property type="match status" value="1"/>
</dbReference>
<feature type="compositionally biased region" description="Pro residues" evidence="12">
    <location>
        <begin position="350"/>
        <end position="360"/>
    </location>
</feature>
<dbReference type="GO" id="GO:0006260">
    <property type="term" value="P:DNA replication"/>
    <property type="evidence" value="ECO:0007669"/>
    <property type="project" value="InterPro"/>
</dbReference>
<feature type="compositionally biased region" description="Low complexity" evidence="12">
    <location>
        <begin position="1014"/>
        <end position="1033"/>
    </location>
</feature>
<accession>A0A9P6EME4</accession>
<dbReference type="CDD" id="cd17920">
    <property type="entry name" value="DEXHc_RecQ"/>
    <property type="match status" value="1"/>
</dbReference>
<dbReference type="GO" id="GO:0000724">
    <property type="term" value="P:double-strand break repair via homologous recombination"/>
    <property type="evidence" value="ECO:0007669"/>
    <property type="project" value="TreeGrafter"/>
</dbReference>
<evidence type="ECO:0000256" key="5">
    <source>
        <dbReference type="ARBA" id="ARBA00022806"/>
    </source>
</evidence>
<feature type="compositionally biased region" description="Polar residues" evidence="12">
    <location>
        <begin position="294"/>
        <end position="303"/>
    </location>
</feature>
<feature type="region of interest" description="Disordered" evidence="12">
    <location>
        <begin position="1006"/>
        <end position="1036"/>
    </location>
</feature>
<dbReference type="PROSITE" id="PS51192">
    <property type="entry name" value="HELICASE_ATP_BIND_1"/>
    <property type="match status" value="1"/>
</dbReference>
<evidence type="ECO:0000256" key="4">
    <source>
        <dbReference type="ARBA" id="ARBA00022801"/>
    </source>
</evidence>
<evidence type="ECO:0000256" key="11">
    <source>
        <dbReference type="ARBA" id="ARBA00034808"/>
    </source>
</evidence>
<reference evidence="15" key="1">
    <citation type="submission" date="2020-11" db="EMBL/GenBank/DDBJ databases">
        <authorList>
            <consortium name="DOE Joint Genome Institute"/>
            <person name="Ahrendt S."/>
            <person name="Riley R."/>
            <person name="Andreopoulos W."/>
            <person name="Labutti K."/>
            <person name="Pangilinan J."/>
            <person name="Ruiz-Duenas F.J."/>
            <person name="Barrasa J.M."/>
            <person name="Sanchez-Garcia M."/>
            <person name="Camarero S."/>
            <person name="Miyauchi S."/>
            <person name="Serrano A."/>
            <person name="Linde D."/>
            <person name="Babiker R."/>
            <person name="Drula E."/>
            <person name="Ayuso-Fernandez I."/>
            <person name="Pacheco R."/>
            <person name="Padilla G."/>
            <person name="Ferreira P."/>
            <person name="Barriuso J."/>
            <person name="Kellner H."/>
            <person name="Castanera R."/>
            <person name="Alfaro M."/>
            <person name="Ramirez L."/>
            <person name="Pisabarro A.G."/>
            <person name="Kuo A."/>
            <person name="Tritt A."/>
            <person name="Lipzen A."/>
            <person name="He G."/>
            <person name="Yan M."/>
            <person name="Ng V."/>
            <person name="Cullen D."/>
            <person name="Martin F."/>
            <person name="Rosso M.-N."/>
            <person name="Henrissat B."/>
            <person name="Hibbett D."/>
            <person name="Martinez A.T."/>
            <person name="Grigoriev I.V."/>
        </authorList>
    </citation>
    <scope>NUCLEOTIDE SEQUENCE</scope>
    <source>
        <strain evidence="15">CBS 506.95</strain>
    </source>
</reference>
<evidence type="ECO:0000256" key="12">
    <source>
        <dbReference type="SAM" id="MobiDB-lite"/>
    </source>
</evidence>
<dbReference type="Pfam" id="PF00270">
    <property type="entry name" value="DEAD"/>
    <property type="match status" value="1"/>
</dbReference>
<dbReference type="SMART" id="SM00490">
    <property type="entry name" value="HELICc"/>
    <property type="match status" value="1"/>
</dbReference>
<dbReference type="OrthoDB" id="10261556at2759"/>
<keyword evidence="8" id="KW-0413">Isomerase</keyword>
<dbReference type="EC" id="5.6.2.4" evidence="11"/>
<comment type="similarity">
    <text evidence="2">Belongs to the helicase family. RecQ subfamily.</text>
</comment>
<dbReference type="InterPro" id="IPR014001">
    <property type="entry name" value="Helicase_ATP-bd"/>
</dbReference>
<proteinExistence type="inferred from homology"/>
<feature type="region of interest" description="Disordered" evidence="12">
    <location>
        <begin position="1"/>
        <end position="141"/>
    </location>
</feature>
<feature type="compositionally biased region" description="Polar residues" evidence="12">
    <location>
        <begin position="38"/>
        <end position="56"/>
    </location>
</feature>
<dbReference type="Pfam" id="PF00271">
    <property type="entry name" value="Helicase_C"/>
    <property type="match status" value="1"/>
</dbReference>
<keyword evidence="16" id="KW-1185">Reference proteome</keyword>
<evidence type="ECO:0000313" key="16">
    <source>
        <dbReference type="Proteomes" id="UP000807306"/>
    </source>
</evidence>
<dbReference type="GO" id="GO:0005694">
    <property type="term" value="C:chromosome"/>
    <property type="evidence" value="ECO:0007669"/>
    <property type="project" value="TreeGrafter"/>
</dbReference>
<feature type="domain" description="Helicase ATP-binding" evidence="13">
    <location>
        <begin position="440"/>
        <end position="614"/>
    </location>
</feature>
<protein>
    <recommendedName>
        <fullName evidence="11">DNA 3'-5' helicase</fullName>
        <ecNumber evidence="11">5.6.2.4</ecNumber>
    </recommendedName>
</protein>
<dbReference type="Gene3D" id="1.10.10.10">
    <property type="entry name" value="Winged helix-like DNA-binding domain superfamily/Winged helix DNA-binding domain"/>
    <property type="match status" value="1"/>
</dbReference>
<dbReference type="InterPro" id="IPR011545">
    <property type="entry name" value="DEAD/DEAH_box_helicase_dom"/>
</dbReference>
<dbReference type="InterPro" id="IPR032284">
    <property type="entry name" value="RecQ_Zn-bd"/>
</dbReference>
<organism evidence="15 16">
    <name type="scientific">Crepidotus variabilis</name>
    <dbReference type="NCBI Taxonomy" id="179855"/>
    <lineage>
        <taxon>Eukaryota</taxon>
        <taxon>Fungi</taxon>
        <taxon>Dikarya</taxon>
        <taxon>Basidiomycota</taxon>
        <taxon>Agaricomycotina</taxon>
        <taxon>Agaricomycetes</taxon>
        <taxon>Agaricomycetidae</taxon>
        <taxon>Agaricales</taxon>
        <taxon>Agaricineae</taxon>
        <taxon>Crepidotaceae</taxon>
        <taxon>Crepidotus</taxon>
    </lineage>
</organism>
<dbReference type="NCBIfam" id="TIGR00614">
    <property type="entry name" value="recQ_fam"/>
    <property type="match status" value="1"/>
</dbReference>
<dbReference type="PROSITE" id="PS00690">
    <property type="entry name" value="DEAH_ATP_HELICASE"/>
    <property type="match status" value="1"/>
</dbReference>
<dbReference type="AlphaFoldDB" id="A0A9P6EME4"/>
<feature type="compositionally biased region" description="Polar residues" evidence="12">
    <location>
        <begin position="320"/>
        <end position="337"/>
    </location>
</feature>
<evidence type="ECO:0000256" key="10">
    <source>
        <dbReference type="ARBA" id="ARBA00034617"/>
    </source>
</evidence>
<feature type="compositionally biased region" description="Polar residues" evidence="12">
    <location>
        <begin position="213"/>
        <end position="224"/>
    </location>
</feature>
<dbReference type="SUPFAM" id="SSF46785">
    <property type="entry name" value="Winged helix' DNA-binding domain"/>
    <property type="match status" value="1"/>
</dbReference>
<feature type="region of interest" description="Disordered" evidence="12">
    <location>
        <begin position="344"/>
        <end position="363"/>
    </location>
</feature>
<comment type="subcellular location">
    <subcellularLocation>
        <location evidence="1">Nucleus</location>
    </subcellularLocation>
</comment>
<dbReference type="InterPro" id="IPR018982">
    <property type="entry name" value="RQC_domain"/>
</dbReference>
<feature type="compositionally biased region" description="Polar residues" evidence="12">
    <location>
        <begin position="1"/>
        <end position="12"/>
    </location>
</feature>
<comment type="catalytic activity">
    <reaction evidence="10">
        <text>Couples ATP hydrolysis with the unwinding of duplex DNA by translocating in the 3'-5' direction.</text>
        <dbReference type="EC" id="5.6.2.4"/>
    </reaction>
</comment>
<keyword evidence="5" id="KW-0347">Helicase</keyword>
<dbReference type="Proteomes" id="UP000807306">
    <property type="component" value="Unassembled WGS sequence"/>
</dbReference>
<evidence type="ECO:0000256" key="6">
    <source>
        <dbReference type="ARBA" id="ARBA00022840"/>
    </source>
</evidence>
<keyword evidence="4" id="KW-0378">Hydrolase</keyword>
<feature type="compositionally biased region" description="Polar residues" evidence="12">
    <location>
        <begin position="1155"/>
        <end position="1164"/>
    </location>
</feature>
<dbReference type="GO" id="GO:0005737">
    <property type="term" value="C:cytoplasm"/>
    <property type="evidence" value="ECO:0007669"/>
    <property type="project" value="TreeGrafter"/>
</dbReference>
<comment type="caution">
    <text evidence="15">The sequence shown here is derived from an EMBL/GenBank/DDBJ whole genome shotgun (WGS) entry which is preliminary data.</text>
</comment>
<evidence type="ECO:0000313" key="15">
    <source>
        <dbReference type="EMBL" id="KAF9532403.1"/>
    </source>
</evidence>
<dbReference type="FunFam" id="3.40.50.300:FF:001975">
    <property type="entry name" value="ATP-dependent DNA helicase"/>
    <property type="match status" value="1"/>
</dbReference>
<feature type="compositionally biased region" description="Polar residues" evidence="12">
    <location>
        <begin position="107"/>
        <end position="123"/>
    </location>
</feature>
<dbReference type="InterPro" id="IPR002464">
    <property type="entry name" value="DNA/RNA_helicase_DEAH_CS"/>
</dbReference>
<feature type="region of interest" description="Disordered" evidence="12">
    <location>
        <begin position="207"/>
        <end position="337"/>
    </location>
</feature>
<dbReference type="InterPro" id="IPR036388">
    <property type="entry name" value="WH-like_DNA-bd_sf"/>
</dbReference>
<dbReference type="InterPro" id="IPR004589">
    <property type="entry name" value="DNA_helicase_ATP-dep_RecQ"/>
</dbReference>
<keyword evidence="9" id="KW-0539">Nucleus</keyword>
<evidence type="ECO:0000259" key="14">
    <source>
        <dbReference type="PROSITE" id="PS51194"/>
    </source>
</evidence>
<dbReference type="SMART" id="SM00487">
    <property type="entry name" value="DEXDc"/>
    <property type="match status" value="1"/>
</dbReference>
<dbReference type="EMBL" id="MU157832">
    <property type="protein sequence ID" value="KAF9532403.1"/>
    <property type="molecule type" value="Genomic_DNA"/>
</dbReference>
<evidence type="ECO:0000256" key="3">
    <source>
        <dbReference type="ARBA" id="ARBA00022741"/>
    </source>
</evidence>
<name>A0A9P6EME4_9AGAR</name>
<gene>
    <name evidence="15" type="ORF">CPB83DRAFT_785416</name>
</gene>
<dbReference type="Gene3D" id="3.40.50.300">
    <property type="entry name" value="P-loop containing nucleotide triphosphate hydrolases"/>
    <property type="match status" value="2"/>
</dbReference>
<evidence type="ECO:0000259" key="13">
    <source>
        <dbReference type="PROSITE" id="PS51192"/>
    </source>
</evidence>
<dbReference type="InterPro" id="IPR027417">
    <property type="entry name" value="P-loop_NTPase"/>
</dbReference>
<dbReference type="FunFam" id="3.40.50.300:FF:001389">
    <property type="entry name" value="ATP-dependent DNA helicase RecQ"/>
    <property type="match status" value="1"/>
</dbReference>
<evidence type="ECO:0000256" key="8">
    <source>
        <dbReference type="ARBA" id="ARBA00023235"/>
    </source>
</evidence>
<keyword evidence="6" id="KW-0067">ATP-binding</keyword>
<keyword evidence="3" id="KW-0547">Nucleotide-binding</keyword>
<dbReference type="GO" id="GO:0016787">
    <property type="term" value="F:hydrolase activity"/>
    <property type="evidence" value="ECO:0007669"/>
    <property type="project" value="UniProtKB-KW"/>
</dbReference>
<feature type="domain" description="Helicase C-terminal" evidence="14">
    <location>
        <begin position="644"/>
        <end position="789"/>
    </location>
</feature>
<dbReference type="PANTHER" id="PTHR13710">
    <property type="entry name" value="DNA HELICASE RECQ FAMILY MEMBER"/>
    <property type="match status" value="1"/>
</dbReference>
<dbReference type="Pfam" id="PF16124">
    <property type="entry name" value="RecQ_Zn_bind"/>
    <property type="match status" value="1"/>
</dbReference>
<dbReference type="GO" id="GO:0043138">
    <property type="term" value="F:3'-5' DNA helicase activity"/>
    <property type="evidence" value="ECO:0007669"/>
    <property type="project" value="UniProtKB-EC"/>
</dbReference>
<dbReference type="GO" id="GO:0009378">
    <property type="term" value="F:four-way junction helicase activity"/>
    <property type="evidence" value="ECO:0007669"/>
    <property type="project" value="TreeGrafter"/>
</dbReference>
<dbReference type="GO" id="GO:0003677">
    <property type="term" value="F:DNA binding"/>
    <property type="evidence" value="ECO:0007669"/>
    <property type="project" value="UniProtKB-KW"/>
</dbReference>
<dbReference type="GO" id="GO:0005634">
    <property type="term" value="C:nucleus"/>
    <property type="evidence" value="ECO:0007669"/>
    <property type="project" value="UniProtKB-SubCell"/>
</dbReference>
<dbReference type="InterPro" id="IPR001650">
    <property type="entry name" value="Helicase_C-like"/>
</dbReference>
<sequence>MASGSISSSGAPKTSKFKPSVSSSSRHDSGRKPALAPFSTSGFHISAPTPSRQNARQAVIDVSSDSAPSTPGLKRDSSDISIIDDPEPHFSKRPRKSAASDDKENILQASSKQNTLGNSSNGQLLRPGWSSPPPQKPELDLESDLPKLNLDELQKLHYCALLEHQRVQERYVAYLEGRDKNIDNLLVQVQSDIIKKRLTAIEQHQKRLETRQASEQVFSTSSLRSLPYPLGTQGRVQSSLAEAAPPTREPSLIILEGPVPTPPKSSQKPISRAPAPSQTSTANSVPVLELSAVQPLTPQSRTETPIEPPPQRLVPPPTQLKPSTNASIGPTASTSRPLAQLPFPIAQRSPTPPPPRPSPLVPGASEAALWAGLQDFDDVDMIDEPAPVLAACTTSSAPFRVAPTSSSGDLKSKPFYSEVMNKLRQVFKLPSFRPNQLEAISARLEGRDVFVLMPTGGGKSLCYQLPAICTGGQTSGITVVLSPLLALMKDQVTSLLKKDVKALLSSSENATIDQKLLFSDQRPDLWYITPEKLKESFQVKSILKRLYDTNRLAGFVVDEAHCISTWGQDFREAYTELGSLRDRYPNVPIMALTATANDTTRIDIIKQLKLSPDHAIFVQSFNRPNLRYTVERKKRGLANQIADLINDKYRFMSGVIYCHSRRSCESVAQSLRNKGVTAAHFHAGMPPGEKEETARAWQADEVPVIVATIAFGMGIDKPDVRFVIHYDMPKNMSGYYQETGRAGRDGREADCIMYFSVQDMGNHIRQIEGSDGTTEESKNRQKAAVREVYSFCENVSECRRYQILRYFDEKFTKEQCNLTCDNCLECRQTVKADVTAQAKSICRLLQCITKERKEKVTKTQLSNVLFGSNCQDVRAKGHESLKEFGAVKGMEKNLIDMVFNRLEYDEILVTVPEPNSRGYHNDYMALGSKALAFMSQRDKYMVEWVPKTSTKPKSKKKPVSTIVESISAPVRGKGKKKAIPEDDPIGEFDDTFNMDEDHDMYAETGPSRAVTTRSTSVPTVFTESSPSSTPTTSNIQEGEDAIDSTALYNKMLELREEIRLENGFKHGEDVLQAEVLQYISLFCPTDYKAFKRDLLNGFDPHECDPDEMAKIKWEQYGQKFLKLCVAFKAASLSAKSPEVMSPAVLHSRYDFHPGSINTSITRPPSSAGPRPKFKPS</sequence>
<dbReference type="PANTHER" id="PTHR13710:SF153">
    <property type="entry name" value="RECQ-LIKE DNA HELICASE BLM"/>
    <property type="match status" value="1"/>
</dbReference>
<keyword evidence="7" id="KW-0238">DNA-binding</keyword>
<dbReference type="SUPFAM" id="SSF52540">
    <property type="entry name" value="P-loop containing nucleoside triphosphate hydrolases"/>
    <property type="match status" value="1"/>
</dbReference>
<dbReference type="GO" id="GO:0005524">
    <property type="term" value="F:ATP binding"/>
    <property type="evidence" value="ECO:0007669"/>
    <property type="project" value="UniProtKB-KW"/>
</dbReference>
<dbReference type="CDD" id="cd18794">
    <property type="entry name" value="SF2_C_RecQ"/>
    <property type="match status" value="1"/>
</dbReference>
<evidence type="ECO:0000256" key="9">
    <source>
        <dbReference type="ARBA" id="ARBA00023242"/>
    </source>
</evidence>
<dbReference type="Pfam" id="PF09382">
    <property type="entry name" value="RQC"/>
    <property type="match status" value="1"/>
</dbReference>
<evidence type="ECO:0000256" key="2">
    <source>
        <dbReference type="ARBA" id="ARBA00005446"/>
    </source>
</evidence>
<feature type="compositionally biased region" description="Low complexity" evidence="12">
    <location>
        <begin position="13"/>
        <end position="24"/>
    </location>
</feature>
<evidence type="ECO:0000256" key="7">
    <source>
        <dbReference type="ARBA" id="ARBA00023125"/>
    </source>
</evidence>